<reference evidence="2 3" key="1">
    <citation type="submission" date="2016-11" db="EMBL/GenBank/DDBJ databases">
        <authorList>
            <person name="Jaros S."/>
            <person name="Januszkiewicz K."/>
            <person name="Wedrychowicz H."/>
        </authorList>
    </citation>
    <scope>NUCLEOTIDE SEQUENCE [LARGE SCALE GENOMIC DNA]</scope>
    <source>
        <strain evidence="2 3">KHT3</strain>
    </source>
</reference>
<keyword evidence="1" id="KW-0812">Transmembrane</keyword>
<organism evidence="2 3">
    <name type="scientific">Xylanibacter ruminicola</name>
    <name type="common">Prevotella ruminicola</name>
    <dbReference type="NCBI Taxonomy" id="839"/>
    <lineage>
        <taxon>Bacteria</taxon>
        <taxon>Pseudomonadati</taxon>
        <taxon>Bacteroidota</taxon>
        <taxon>Bacteroidia</taxon>
        <taxon>Bacteroidales</taxon>
        <taxon>Prevotellaceae</taxon>
        <taxon>Xylanibacter</taxon>
    </lineage>
</organism>
<evidence type="ECO:0000313" key="3">
    <source>
        <dbReference type="Proteomes" id="UP000184130"/>
    </source>
</evidence>
<evidence type="ECO:0000256" key="1">
    <source>
        <dbReference type="SAM" id="Phobius"/>
    </source>
</evidence>
<protein>
    <submittedName>
        <fullName evidence="2">Uncharacterized protein</fullName>
    </submittedName>
</protein>
<feature type="transmembrane region" description="Helical" evidence="1">
    <location>
        <begin position="44"/>
        <end position="65"/>
    </location>
</feature>
<accession>A0A1M6SGD2</accession>
<dbReference type="EMBL" id="FRBD01000003">
    <property type="protein sequence ID" value="SHK43627.1"/>
    <property type="molecule type" value="Genomic_DNA"/>
</dbReference>
<evidence type="ECO:0000313" key="2">
    <source>
        <dbReference type="EMBL" id="SHK43627.1"/>
    </source>
</evidence>
<feature type="transmembrane region" description="Helical" evidence="1">
    <location>
        <begin position="144"/>
        <end position="162"/>
    </location>
</feature>
<feature type="transmembrane region" description="Helical" evidence="1">
    <location>
        <begin position="6"/>
        <end position="23"/>
    </location>
</feature>
<gene>
    <name evidence="2" type="ORF">SAMN05216463_103171</name>
</gene>
<feature type="transmembrane region" description="Helical" evidence="1">
    <location>
        <begin position="85"/>
        <end position="109"/>
    </location>
</feature>
<dbReference type="Proteomes" id="UP000184130">
    <property type="component" value="Unassembled WGS sequence"/>
</dbReference>
<dbReference type="AlphaFoldDB" id="A0A1M6SGD2"/>
<sequence length="194" mass="22338">MIDAKLIIVFLLSAIPFLIASSWRSKRLRRFYEGMKRSDNFRKFFTLMILMGMILIQFVDFHASTEIARMIQDSSVTSTEAAKMIAIYAPLMTRPYATLLAAAVSLSFFSYRWADYVLTFLHDYPKLFLAVAAVSMAIPMVSVRYLIVTEIMYIILIAAYLYPDKNGRQTPRLRLQWPLRNLLGNKRTSTNPSV</sequence>
<keyword evidence="1" id="KW-1133">Transmembrane helix</keyword>
<keyword evidence="1" id="KW-0472">Membrane</keyword>
<name>A0A1M6SGD2_XYLRU</name>
<feature type="transmembrane region" description="Helical" evidence="1">
    <location>
        <begin position="116"/>
        <end position="138"/>
    </location>
</feature>
<dbReference type="RefSeq" id="WP_073205116.1">
    <property type="nucleotide sequence ID" value="NZ_FRBD01000003.1"/>
</dbReference>
<proteinExistence type="predicted"/>